<proteinExistence type="predicted"/>
<evidence type="ECO:0000313" key="1">
    <source>
        <dbReference type="EMBL" id="GAH58682.1"/>
    </source>
</evidence>
<accession>X1GNB9</accession>
<organism evidence="1">
    <name type="scientific">marine sediment metagenome</name>
    <dbReference type="NCBI Taxonomy" id="412755"/>
    <lineage>
        <taxon>unclassified sequences</taxon>
        <taxon>metagenomes</taxon>
        <taxon>ecological metagenomes</taxon>
    </lineage>
</organism>
<comment type="caution">
    <text evidence="1">The sequence shown here is derived from an EMBL/GenBank/DDBJ whole genome shotgun (WGS) entry which is preliminary data.</text>
</comment>
<dbReference type="EMBL" id="BARU01019941">
    <property type="protein sequence ID" value="GAH58682.1"/>
    <property type="molecule type" value="Genomic_DNA"/>
</dbReference>
<reference evidence="1" key="1">
    <citation type="journal article" date="2014" name="Front. Microbiol.">
        <title>High frequency of phylogenetically diverse reductive dehalogenase-homologous genes in deep subseafloor sedimentary metagenomes.</title>
        <authorList>
            <person name="Kawai M."/>
            <person name="Futagami T."/>
            <person name="Toyoda A."/>
            <person name="Takaki Y."/>
            <person name="Nishi S."/>
            <person name="Hori S."/>
            <person name="Arai W."/>
            <person name="Tsubouchi T."/>
            <person name="Morono Y."/>
            <person name="Uchiyama I."/>
            <person name="Ito T."/>
            <person name="Fujiyama A."/>
            <person name="Inagaki F."/>
            <person name="Takami H."/>
        </authorList>
    </citation>
    <scope>NUCLEOTIDE SEQUENCE</scope>
    <source>
        <strain evidence="1">Expedition CK06-06</strain>
    </source>
</reference>
<protein>
    <submittedName>
        <fullName evidence="1">Uncharacterized protein</fullName>
    </submittedName>
</protein>
<gene>
    <name evidence="1" type="ORF">S03H2_32803</name>
</gene>
<sequence>VNNLTVSNRDDLAAAHTTVGTDGSHLLGIANPGAKSLCLRSN</sequence>
<dbReference type="AlphaFoldDB" id="X1GNB9"/>
<feature type="non-terminal residue" evidence="1">
    <location>
        <position position="1"/>
    </location>
</feature>
<name>X1GNB9_9ZZZZ</name>